<feature type="transmembrane region" description="Helical" evidence="5">
    <location>
        <begin position="188"/>
        <end position="213"/>
    </location>
</feature>
<accession>A0A552WV52</accession>
<organism evidence="7 8">
    <name type="scientific">Georgenia yuyongxinii</name>
    <dbReference type="NCBI Taxonomy" id="2589797"/>
    <lineage>
        <taxon>Bacteria</taxon>
        <taxon>Bacillati</taxon>
        <taxon>Actinomycetota</taxon>
        <taxon>Actinomycetes</taxon>
        <taxon>Micrococcales</taxon>
        <taxon>Bogoriellaceae</taxon>
        <taxon>Georgenia</taxon>
    </lineage>
</organism>
<feature type="transmembrane region" description="Helical" evidence="5">
    <location>
        <begin position="125"/>
        <end position="146"/>
    </location>
</feature>
<evidence type="ECO:0000256" key="2">
    <source>
        <dbReference type="ARBA" id="ARBA00022692"/>
    </source>
</evidence>
<feature type="transmembrane region" description="Helical" evidence="5">
    <location>
        <begin position="252"/>
        <end position="271"/>
    </location>
</feature>
<dbReference type="PROSITE" id="PS50850">
    <property type="entry name" value="MFS"/>
    <property type="match status" value="1"/>
</dbReference>
<evidence type="ECO:0000256" key="4">
    <source>
        <dbReference type="ARBA" id="ARBA00023136"/>
    </source>
</evidence>
<dbReference type="Proteomes" id="UP000318693">
    <property type="component" value="Unassembled WGS sequence"/>
</dbReference>
<dbReference type="InterPro" id="IPR052952">
    <property type="entry name" value="MFS-Transporter"/>
</dbReference>
<dbReference type="InterPro" id="IPR020846">
    <property type="entry name" value="MFS_dom"/>
</dbReference>
<feature type="transmembrane region" description="Helical" evidence="5">
    <location>
        <begin position="34"/>
        <end position="54"/>
    </location>
</feature>
<feature type="transmembrane region" description="Helical" evidence="5">
    <location>
        <begin position="317"/>
        <end position="338"/>
    </location>
</feature>
<evidence type="ECO:0000313" key="7">
    <source>
        <dbReference type="EMBL" id="TRW46721.1"/>
    </source>
</evidence>
<dbReference type="GO" id="GO:0005886">
    <property type="term" value="C:plasma membrane"/>
    <property type="evidence" value="ECO:0007669"/>
    <property type="project" value="UniProtKB-SubCell"/>
</dbReference>
<dbReference type="EMBL" id="VJXR01000007">
    <property type="protein sequence ID" value="TRW46721.1"/>
    <property type="molecule type" value="Genomic_DNA"/>
</dbReference>
<evidence type="ECO:0000313" key="8">
    <source>
        <dbReference type="Proteomes" id="UP000318693"/>
    </source>
</evidence>
<gene>
    <name evidence="7" type="ORF">FJ693_04320</name>
</gene>
<protein>
    <submittedName>
        <fullName evidence="7">MFS transporter</fullName>
    </submittedName>
</protein>
<reference evidence="7 8" key="1">
    <citation type="submission" date="2019-07" db="EMBL/GenBank/DDBJ databases">
        <title>Georgenia wutianyii sp. nov. and Georgenia *** sp. nov. isolated from plateau pika (Ochotona curzoniae) in the Qinghai-Tibet plateau of China.</title>
        <authorList>
            <person name="Tian Z."/>
        </authorList>
    </citation>
    <scope>NUCLEOTIDE SEQUENCE [LARGE SCALE GENOMIC DNA]</scope>
    <source>
        <strain evidence="7 8">Z446</strain>
    </source>
</reference>
<dbReference type="SUPFAM" id="SSF103473">
    <property type="entry name" value="MFS general substrate transporter"/>
    <property type="match status" value="1"/>
</dbReference>
<evidence type="ECO:0000256" key="3">
    <source>
        <dbReference type="ARBA" id="ARBA00022989"/>
    </source>
</evidence>
<feature type="transmembrane region" description="Helical" evidence="5">
    <location>
        <begin position="152"/>
        <end position="176"/>
    </location>
</feature>
<comment type="caution">
    <text evidence="7">The sequence shown here is derived from an EMBL/GenBank/DDBJ whole genome shotgun (WGS) entry which is preliminary data.</text>
</comment>
<dbReference type="AlphaFoldDB" id="A0A552WV52"/>
<dbReference type="RefSeq" id="WP_143417302.1">
    <property type="nucleotide sequence ID" value="NZ_VJXR01000007.1"/>
</dbReference>
<keyword evidence="8" id="KW-1185">Reference proteome</keyword>
<dbReference type="Gene3D" id="1.20.1250.20">
    <property type="entry name" value="MFS general substrate transporter like domains"/>
    <property type="match status" value="2"/>
</dbReference>
<keyword evidence="2 5" id="KW-0812">Transmembrane</keyword>
<keyword evidence="3 5" id="KW-1133">Transmembrane helix</keyword>
<name>A0A552WV52_9MICO</name>
<feature type="transmembrane region" description="Helical" evidence="5">
    <location>
        <begin position="86"/>
        <end position="113"/>
    </location>
</feature>
<dbReference type="Pfam" id="PF07690">
    <property type="entry name" value="MFS_1"/>
    <property type="match status" value="1"/>
</dbReference>
<dbReference type="InterPro" id="IPR011701">
    <property type="entry name" value="MFS"/>
</dbReference>
<sequence length="374" mass="38413">MPLLLAMTALGFSGYAVLLPVAPLWAVRGGADLGGAGLVNGVFLLFTVLTQLVVPSALRRFGWGSVLVAGMLFLGLPAFAHGATDALWPTLGLSAVRGWGFGVLTVTGGVLVAELVEPARRGRAIGAYGLAIAGPQVLLLPAGPWLAEHIGFWAVFALACLPVVGVLPAIGLARMLDHVPEKRGPAPYLLLLRPVVLLLGVTLAGGALITFMAQMSSSATLTTLALMLLSVTAALSRWRIGALADRFGKERLIWPLVVLTAVGMAVLAWAVRDSHDTDGLLLMLGAAVVGISYGGLQSLTLVVAFESVSRSHYGPASAVWNVGFDVGTGLGSVVVGLVAAGTSFSSALLVAGALSLLTLPLAIRRPAAVERLTA</sequence>
<keyword evidence="4 5" id="KW-0472">Membrane</keyword>
<proteinExistence type="predicted"/>
<evidence type="ECO:0000256" key="5">
    <source>
        <dbReference type="SAM" id="Phobius"/>
    </source>
</evidence>
<feature type="transmembrane region" description="Helical" evidence="5">
    <location>
        <begin position="219"/>
        <end position="240"/>
    </location>
</feature>
<dbReference type="InterPro" id="IPR036259">
    <property type="entry name" value="MFS_trans_sf"/>
</dbReference>
<comment type="subcellular location">
    <subcellularLocation>
        <location evidence="1">Cell membrane</location>
        <topology evidence="1">Multi-pass membrane protein</topology>
    </subcellularLocation>
</comment>
<dbReference type="PANTHER" id="PTHR23527:SF1">
    <property type="entry name" value="BLL3282 PROTEIN"/>
    <property type="match status" value="1"/>
</dbReference>
<evidence type="ECO:0000259" key="6">
    <source>
        <dbReference type="PROSITE" id="PS50850"/>
    </source>
</evidence>
<feature type="transmembrane region" description="Helical" evidence="5">
    <location>
        <begin position="61"/>
        <end position="80"/>
    </location>
</feature>
<feature type="domain" description="Major facilitator superfamily (MFS) profile" evidence="6">
    <location>
        <begin position="186"/>
        <end position="374"/>
    </location>
</feature>
<dbReference type="GO" id="GO:0022857">
    <property type="term" value="F:transmembrane transporter activity"/>
    <property type="evidence" value="ECO:0007669"/>
    <property type="project" value="InterPro"/>
</dbReference>
<feature type="transmembrane region" description="Helical" evidence="5">
    <location>
        <begin position="283"/>
        <end position="305"/>
    </location>
</feature>
<dbReference type="PANTHER" id="PTHR23527">
    <property type="entry name" value="BLL3282 PROTEIN"/>
    <property type="match status" value="1"/>
</dbReference>
<feature type="transmembrane region" description="Helical" evidence="5">
    <location>
        <begin position="344"/>
        <end position="363"/>
    </location>
</feature>
<evidence type="ECO:0000256" key="1">
    <source>
        <dbReference type="ARBA" id="ARBA00004651"/>
    </source>
</evidence>